<dbReference type="GO" id="GO:0003723">
    <property type="term" value="F:RNA binding"/>
    <property type="evidence" value="ECO:0007669"/>
    <property type="project" value="UniProtKB-KW"/>
</dbReference>
<gene>
    <name evidence="5" type="ORF">METZ01_LOCUS151057</name>
</gene>
<accession>A0A382AB72</accession>
<evidence type="ECO:0000256" key="2">
    <source>
        <dbReference type="ARBA" id="ARBA00022884"/>
    </source>
</evidence>
<dbReference type="NCBIfam" id="TIGR00093">
    <property type="entry name" value="pseudouridine synthase"/>
    <property type="match status" value="1"/>
</dbReference>
<dbReference type="CDD" id="cd00165">
    <property type="entry name" value="S4"/>
    <property type="match status" value="1"/>
</dbReference>
<dbReference type="Gene3D" id="3.30.70.580">
    <property type="entry name" value="Pseudouridine synthase I, catalytic domain, N-terminal subdomain"/>
    <property type="match status" value="1"/>
</dbReference>
<evidence type="ECO:0000313" key="5">
    <source>
        <dbReference type="EMBL" id="SVA98203.1"/>
    </source>
</evidence>
<sequence length="240" mass="27757">MLRLQKFLAQSGLGSRRYCEKLIKDRKITINGSIALLGAKVSEDDEVSYEGKRIIFKFSELKVIMLNKPPGVLSSRKREKKIEIVFDFLPKINDEPEWIAVGRLDINTSGLMLFTNDGTLAHQLMHPSYQIDREYLVRARGHFDEQIRQNMLSGVKIEGQIYKFSDIVIGEKKSSNQWFTVCMLTGKNREVRKIFQSQDLQVSRLKRVRIGPIFLPSTLKEGTYLRLTESQIEQLKKYGK</sequence>
<feature type="domain" description="RNA-binding S4" evidence="4">
    <location>
        <begin position="2"/>
        <end position="60"/>
    </location>
</feature>
<dbReference type="GO" id="GO:0001522">
    <property type="term" value="P:pseudouridine synthesis"/>
    <property type="evidence" value="ECO:0007669"/>
    <property type="project" value="InterPro"/>
</dbReference>
<dbReference type="EMBL" id="UINC01024488">
    <property type="protein sequence ID" value="SVA98203.1"/>
    <property type="molecule type" value="Genomic_DNA"/>
</dbReference>
<dbReference type="Pfam" id="PF01479">
    <property type="entry name" value="S4"/>
    <property type="match status" value="1"/>
</dbReference>
<dbReference type="GO" id="GO:0009982">
    <property type="term" value="F:pseudouridine synthase activity"/>
    <property type="evidence" value="ECO:0007669"/>
    <property type="project" value="InterPro"/>
</dbReference>
<dbReference type="InterPro" id="IPR002942">
    <property type="entry name" value="S4_RNA-bd"/>
</dbReference>
<dbReference type="Pfam" id="PF00849">
    <property type="entry name" value="PseudoU_synth_2"/>
    <property type="match status" value="1"/>
</dbReference>
<dbReference type="InterPro" id="IPR018496">
    <property type="entry name" value="PsdUridine_synth_RsuA/RluB_CS"/>
</dbReference>
<dbReference type="InterPro" id="IPR020103">
    <property type="entry name" value="PsdUridine_synth_cat_dom_sf"/>
</dbReference>
<dbReference type="InterPro" id="IPR042092">
    <property type="entry name" value="PsdUridine_s_RsuA/RluB/E/F_cat"/>
</dbReference>
<dbReference type="AlphaFoldDB" id="A0A382AB72"/>
<dbReference type="Gene3D" id="3.10.290.10">
    <property type="entry name" value="RNA-binding S4 domain"/>
    <property type="match status" value="1"/>
</dbReference>
<keyword evidence="2" id="KW-0694">RNA-binding</keyword>
<dbReference type="PANTHER" id="PTHR47683">
    <property type="entry name" value="PSEUDOURIDINE SYNTHASE FAMILY PROTEIN-RELATED"/>
    <property type="match status" value="1"/>
</dbReference>
<dbReference type="SMART" id="SM00363">
    <property type="entry name" value="S4"/>
    <property type="match status" value="1"/>
</dbReference>
<dbReference type="InterPro" id="IPR000748">
    <property type="entry name" value="PsdUridine_synth_RsuA/RluB/E/F"/>
</dbReference>
<dbReference type="SUPFAM" id="SSF55174">
    <property type="entry name" value="Alpha-L RNA-binding motif"/>
    <property type="match status" value="1"/>
</dbReference>
<dbReference type="InterPro" id="IPR050343">
    <property type="entry name" value="RsuA_PseudoU_synthase"/>
</dbReference>
<dbReference type="InterPro" id="IPR036986">
    <property type="entry name" value="S4_RNA-bd_sf"/>
</dbReference>
<comment type="similarity">
    <text evidence="1">Belongs to the pseudouridine synthase RsuA family.</text>
</comment>
<dbReference type="PROSITE" id="PS01149">
    <property type="entry name" value="PSI_RSU"/>
    <property type="match status" value="1"/>
</dbReference>
<evidence type="ECO:0000259" key="4">
    <source>
        <dbReference type="SMART" id="SM00363"/>
    </source>
</evidence>
<dbReference type="FunFam" id="3.10.290.10:FF:000003">
    <property type="entry name" value="Pseudouridine synthase"/>
    <property type="match status" value="1"/>
</dbReference>
<evidence type="ECO:0000256" key="3">
    <source>
        <dbReference type="ARBA" id="ARBA00023235"/>
    </source>
</evidence>
<protein>
    <recommendedName>
        <fullName evidence="4">RNA-binding S4 domain-containing protein</fullName>
    </recommendedName>
</protein>
<dbReference type="InterPro" id="IPR020094">
    <property type="entry name" value="TruA/RsuA/RluB/E/F_N"/>
</dbReference>
<organism evidence="5">
    <name type="scientific">marine metagenome</name>
    <dbReference type="NCBI Taxonomy" id="408172"/>
    <lineage>
        <taxon>unclassified sequences</taxon>
        <taxon>metagenomes</taxon>
        <taxon>ecological metagenomes</taxon>
    </lineage>
</organism>
<evidence type="ECO:0000256" key="1">
    <source>
        <dbReference type="ARBA" id="ARBA00008348"/>
    </source>
</evidence>
<dbReference type="PROSITE" id="PS50889">
    <property type="entry name" value="S4"/>
    <property type="match status" value="1"/>
</dbReference>
<dbReference type="InterPro" id="IPR006145">
    <property type="entry name" value="PsdUridine_synth_RsuA/RluA"/>
</dbReference>
<dbReference type="SUPFAM" id="SSF55120">
    <property type="entry name" value="Pseudouridine synthase"/>
    <property type="match status" value="1"/>
</dbReference>
<name>A0A382AB72_9ZZZZ</name>
<dbReference type="PANTHER" id="PTHR47683:SF3">
    <property type="entry name" value="RIBOSOMAL LARGE SUBUNIT PSEUDOURIDINE SYNTHASE B"/>
    <property type="match status" value="1"/>
</dbReference>
<keyword evidence="3" id="KW-0413">Isomerase</keyword>
<dbReference type="Gene3D" id="3.30.70.1560">
    <property type="entry name" value="Alpha-L RNA-binding motif"/>
    <property type="match status" value="1"/>
</dbReference>
<proteinExistence type="inferred from homology"/>
<reference evidence="5" key="1">
    <citation type="submission" date="2018-05" db="EMBL/GenBank/DDBJ databases">
        <authorList>
            <person name="Lanie J.A."/>
            <person name="Ng W.-L."/>
            <person name="Kazmierczak K.M."/>
            <person name="Andrzejewski T.M."/>
            <person name="Davidsen T.M."/>
            <person name="Wayne K.J."/>
            <person name="Tettelin H."/>
            <person name="Glass J.I."/>
            <person name="Rusch D."/>
            <person name="Podicherti R."/>
            <person name="Tsui H.-C.T."/>
            <person name="Winkler M.E."/>
        </authorList>
    </citation>
    <scope>NUCLEOTIDE SEQUENCE</scope>
</reference>
<dbReference type="GO" id="GO:0006364">
    <property type="term" value="P:rRNA processing"/>
    <property type="evidence" value="ECO:0007669"/>
    <property type="project" value="UniProtKB-ARBA"/>
</dbReference>